<dbReference type="Proteomes" id="UP000419743">
    <property type="component" value="Unassembled WGS sequence"/>
</dbReference>
<gene>
    <name evidence="2" type="ORF">HALOF300_01495</name>
</gene>
<dbReference type="AlphaFoldDB" id="A0A7M4DH98"/>
<evidence type="ECO:0000313" key="2">
    <source>
        <dbReference type="EMBL" id="VZO36291.1"/>
    </source>
</evidence>
<dbReference type="Pfam" id="PF12770">
    <property type="entry name" value="CHAT"/>
    <property type="match status" value="1"/>
</dbReference>
<evidence type="ECO:0000313" key="3">
    <source>
        <dbReference type="Proteomes" id="UP000419743"/>
    </source>
</evidence>
<evidence type="ECO:0000259" key="1">
    <source>
        <dbReference type="Pfam" id="PF12770"/>
    </source>
</evidence>
<accession>A0A7M4DH98</accession>
<organism evidence="2 3">
    <name type="scientific">Occultella aeris</name>
    <dbReference type="NCBI Taxonomy" id="2761496"/>
    <lineage>
        <taxon>Bacteria</taxon>
        <taxon>Bacillati</taxon>
        <taxon>Actinomycetota</taxon>
        <taxon>Actinomycetes</taxon>
        <taxon>Micrococcales</taxon>
        <taxon>Ruaniaceae</taxon>
        <taxon>Occultella</taxon>
    </lineage>
</organism>
<protein>
    <submittedName>
        <fullName evidence="2">CHAT domain protein</fullName>
    </submittedName>
</protein>
<dbReference type="SUPFAM" id="SSF48452">
    <property type="entry name" value="TPR-like"/>
    <property type="match status" value="1"/>
</dbReference>
<dbReference type="InterPro" id="IPR011990">
    <property type="entry name" value="TPR-like_helical_dom_sf"/>
</dbReference>
<proteinExistence type="predicted"/>
<sequence length="860" mass="90890">MLDLDLAEQRLAEGLGRNAEGHSAAAARLLRELVRTVETAADGRPRAELVLARAYVGLATSTFDTDADLSAAQQHLRLAAEHAEAAGADAVRAAIRGQQALLLMRSGRLADAADAFGHAMELIDVALPRDQVRILVNRGTLALEFGRLDQARVDLRAGVEIAAAEGDVLVESMARHNLGYTDFLAGNLPRALAEMSAAADIAPGGRNPVFYLDRARVLREAGLVRDADVALASAAEEFRADRRGQELAEVELLRAECALVEGAPDRGRTLAMGAARRFRRRGNVMWQRRSEFVALRCERGLVAESPARLSRLAARIAEFVDTVAGEGRRDLADAGGLLLAGTRLAAGEDPVRGGAAGTGGVEGSPSLDAVLRLRPDDTFRTRIERREVRAQLALARQDPARARREVRIGLAELTDHRATFDSLDLRTAAAVHGSRLAGLGTALALADGGAARLFDSLERARSVLVRVPGVSGPADPAGAELLGALRRAEEESRDLIGEPEHATQRARLRERVADLQRQIRSRAWERDGAAPVDTKVVTLGRVRDVLRTDPGATLVNFGAYGGRWYAVEVTAGRSRVRELGSTTQVAELMRRVRADLDALALPLLPEPIASTVRTALADELVQLDEILLAGSGAGGPLVLATGGNLAAVPWTLLPSRRGLPTVVAPSATMWWRAWRAGVRPERPTVLAVAGPGLDRAEDEVSRVGAAWPGAEVLGGVDATAGRVRTALAEHDVVHVAAHGVHQPQSPLFSSLRLADGPLFAHELEDQNLRGGCVLISACEAGLVSVRPGDQPLGLASVLLQLGTRAVVAGVANVNDRAAADVMAGVHTRLAAGADSATALAAALAEHDGPPAPFVCYGSAW</sequence>
<keyword evidence="3" id="KW-1185">Reference proteome</keyword>
<dbReference type="EMBL" id="CACRYJ010000018">
    <property type="protein sequence ID" value="VZO36291.1"/>
    <property type="molecule type" value="Genomic_DNA"/>
</dbReference>
<dbReference type="RefSeq" id="WP_156740320.1">
    <property type="nucleotide sequence ID" value="NZ_CACRYJ010000018.1"/>
</dbReference>
<feature type="domain" description="CHAT" evidence="1">
    <location>
        <begin position="624"/>
        <end position="842"/>
    </location>
</feature>
<reference evidence="2 3" key="1">
    <citation type="submission" date="2019-11" db="EMBL/GenBank/DDBJ databases">
        <authorList>
            <person name="Criscuolo A."/>
        </authorList>
    </citation>
    <scope>NUCLEOTIDE SEQUENCE [LARGE SCALE GENOMIC DNA]</scope>
    <source>
        <strain evidence="2">CIP111667</strain>
    </source>
</reference>
<name>A0A7M4DH98_9MICO</name>
<comment type="caution">
    <text evidence="2">The sequence shown here is derived from an EMBL/GenBank/DDBJ whole genome shotgun (WGS) entry which is preliminary data.</text>
</comment>
<dbReference type="InterPro" id="IPR024983">
    <property type="entry name" value="CHAT_dom"/>
</dbReference>
<dbReference type="Gene3D" id="1.25.40.10">
    <property type="entry name" value="Tetratricopeptide repeat domain"/>
    <property type="match status" value="1"/>
</dbReference>